<dbReference type="Gene3D" id="3.40.50.300">
    <property type="entry name" value="P-loop containing nucleotide triphosphate hydrolases"/>
    <property type="match status" value="1"/>
</dbReference>
<proteinExistence type="predicted"/>
<name>A0A8H5GC46_9AGAR</name>
<feature type="compositionally biased region" description="Acidic residues" evidence="2">
    <location>
        <begin position="981"/>
        <end position="996"/>
    </location>
</feature>
<dbReference type="SUPFAM" id="SSF52540">
    <property type="entry name" value="P-loop containing nucleoside triphosphate hydrolases"/>
    <property type="match status" value="1"/>
</dbReference>
<feature type="compositionally biased region" description="Low complexity" evidence="2">
    <location>
        <begin position="1023"/>
        <end position="1042"/>
    </location>
</feature>
<gene>
    <name evidence="4" type="ORF">D9756_002065</name>
</gene>
<comment type="caution">
    <text evidence="4">The sequence shown here is derived from an EMBL/GenBank/DDBJ whole genome shotgun (WGS) entry which is preliminary data.</text>
</comment>
<feature type="compositionally biased region" description="Polar residues" evidence="2">
    <location>
        <begin position="48"/>
        <end position="60"/>
    </location>
</feature>
<feature type="region of interest" description="Disordered" evidence="2">
    <location>
        <begin position="1"/>
        <end position="62"/>
    </location>
</feature>
<dbReference type="Pfam" id="PF24883">
    <property type="entry name" value="NPHP3_N"/>
    <property type="match status" value="1"/>
</dbReference>
<evidence type="ECO:0000259" key="3">
    <source>
        <dbReference type="Pfam" id="PF24883"/>
    </source>
</evidence>
<keyword evidence="5" id="KW-1185">Reference proteome</keyword>
<dbReference type="EMBL" id="JAACJO010000002">
    <property type="protein sequence ID" value="KAF5362269.1"/>
    <property type="molecule type" value="Genomic_DNA"/>
</dbReference>
<reference evidence="4 5" key="1">
    <citation type="journal article" date="2020" name="ISME J.">
        <title>Uncovering the hidden diversity of litter-decomposition mechanisms in mushroom-forming fungi.</title>
        <authorList>
            <person name="Floudas D."/>
            <person name="Bentzer J."/>
            <person name="Ahren D."/>
            <person name="Johansson T."/>
            <person name="Persson P."/>
            <person name="Tunlid A."/>
        </authorList>
    </citation>
    <scope>NUCLEOTIDE SEQUENCE [LARGE SCALE GENOMIC DNA]</scope>
    <source>
        <strain evidence="4 5">CBS 146.42</strain>
    </source>
</reference>
<feature type="compositionally biased region" description="Acidic residues" evidence="2">
    <location>
        <begin position="1043"/>
        <end position="1055"/>
    </location>
</feature>
<evidence type="ECO:0000313" key="5">
    <source>
        <dbReference type="Proteomes" id="UP000559027"/>
    </source>
</evidence>
<protein>
    <recommendedName>
        <fullName evidence="3">Nephrocystin 3-like N-terminal domain-containing protein</fullName>
    </recommendedName>
</protein>
<feature type="domain" description="Nephrocystin 3-like N-terminal" evidence="3">
    <location>
        <begin position="201"/>
        <end position="368"/>
    </location>
</feature>
<dbReference type="AlphaFoldDB" id="A0A8H5GC46"/>
<dbReference type="Proteomes" id="UP000559027">
    <property type="component" value="Unassembled WGS sequence"/>
</dbReference>
<evidence type="ECO:0000256" key="2">
    <source>
        <dbReference type="SAM" id="MobiDB-lite"/>
    </source>
</evidence>
<feature type="compositionally biased region" description="Basic residues" evidence="2">
    <location>
        <begin position="1"/>
        <end position="10"/>
    </location>
</feature>
<dbReference type="OrthoDB" id="3018344at2759"/>
<organism evidence="4 5">
    <name type="scientific">Leucocoprinus leucothites</name>
    <dbReference type="NCBI Taxonomy" id="201217"/>
    <lineage>
        <taxon>Eukaryota</taxon>
        <taxon>Fungi</taxon>
        <taxon>Dikarya</taxon>
        <taxon>Basidiomycota</taxon>
        <taxon>Agaricomycotina</taxon>
        <taxon>Agaricomycetes</taxon>
        <taxon>Agaricomycetidae</taxon>
        <taxon>Agaricales</taxon>
        <taxon>Agaricineae</taxon>
        <taxon>Agaricaceae</taxon>
        <taxon>Leucocoprinus</taxon>
    </lineage>
</organism>
<accession>A0A8H5GC46</accession>
<feature type="compositionally biased region" description="Acidic residues" evidence="2">
    <location>
        <begin position="1005"/>
        <end position="1022"/>
    </location>
</feature>
<dbReference type="InterPro" id="IPR056884">
    <property type="entry name" value="NPHP3-like_N"/>
</dbReference>
<keyword evidence="1" id="KW-0677">Repeat</keyword>
<sequence length="1055" mass="118581">MDTRKHTHLHPPKDKRSFLRRIFSSKRPPPPSPLTALNQLATAPIRPNTGTSETPDNQSMVDDMSEPPIASSVPASEAPIVLGSPPGQQTYFSAETNDEQGPISGRLGCLPMGHGSPTILHGAHGFKMDNPTFVQQNKVIYKIDKPFSDTKFLEKFYKDIDNGGTVLLILDKRRVAGAEMDSSDRDPPPRCHPETRKELRETLRAWLTNDERRWNFIWLSGPAGAGKSAVAQTFAELCHELGYLGASFFFSRQKRDTVGGLIATIAYQLADQDAGYNNLVTRILARSPAILDKALHVQFQKLIVEPFAILTAQCAEMDTIRKPLVIIVDGLDECSDEDAQCQIIRLVGEYTRQSGPRSFPILWLLSSRPEWHIKRTFAQADPPFQCGRETITCDAAQDAKDVYRILKDGLQNIRNKASWSLSGEPTNVQWPPEAKLQRLAQKVGGLPVFASTVIRFIGDGTGTPDSQLEACLLFLETTGELAEVNPLGALDALYRQIMARVTQSILPTALRILAFYVLSPSFQVFLYGPGNQGLERVSEVACFLGIDKDNFYLSLQGLHSVIHVPPAELAYQEPLRFFHKSFSDFLQDPIRSKSFSLDLDQARYDLAVLSLRWNNYFLRSNCKLKDCTCSDSLVETLHWISDQHAVDYQSSQDRLKLFARANCWKFCGSVRDSERRQVSAELAKFDFCHLFSAFSSKNDDDYFWSLVEWLWEGQDDHEQGLVRLRPSSQLDQNLALLPRSVPLPLLDSLELDQVRGKVTPRFFSLHQCIPHPWLLDLVKVMIWIGTEERTVLVYGFPDDKEFEALRSSRYMEIYIFPCLKKLLKRLNPEFQYEILRSLYMQLFQAEHHHESHSSLMAILAAAVRELTGLTIDDKTLSDFVLTAQSCDHIIRDLLHYSKSQRSGTGNTTVATGFWPHWSTLSFDYTNFGGGGLPPVDVYRLSMPHYTLKYYTHKFQYLMESRADSASTGSHNAGGDERSSENDEDTTPEEGSNDESDTFFSLSGTEPEDDNTNSSECDAENVDSVDQGDSSSGDGDVEWSGGEDSQDDDTDSSESD</sequence>
<evidence type="ECO:0000256" key="1">
    <source>
        <dbReference type="ARBA" id="ARBA00022737"/>
    </source>
</evidence>
<evidence type="ECO:0000313" key="4">
    <source>
        <dbReference type="EMBL" id="KAF5362269.1"/>
    </source>
</evidence>
<dbReference type="InterPro" id="IPR027417">
    <property type="entry name" value="P-loop_NTPase"/>
</dbReference>
<dbReference type="PANTHER" id="PTHR10039:SF14">
    <property type="entry name" value="NACHT DOMAIN-CONTAINING PROTEIN"/>
    <property type="match status" value="1"/>
</dbReference>
<feature type="region of interest" description="Disordered" evidence="2">
    <location>
        <begin position="964"/>
        <end position="1055"/>
    </location>
</feature>
<dbReference type="PANTHER" id="PTHR10039">
    <property type="entry name" value="AMELOGENIN"/>
    <property type="match status" value="1"/>
</dbReference>